<organism evidence="1 2">
    <name type="scientific">Xylaria flabelliformis</name>
    <dbReference type="NCBI Taxonomy" id="2512241"/>
    <lineage>
        <taxon>Eukaryota</taxon>
        <taxon>Fungi</taxon>
        <taxon>Dikarya</taxon>
        <taxon>Ascomycota</taxon>
        <taxon>Pezizomycotina</taxon>
        <taxon>Sordariomycetes</taxon>
        <taxon>Xylariomycetidae</taxon>
        <taxon>Xylariales</taxon>
        <taxon>Xylariaceae</taxon>
        <taxon>Xylaria</taxon>
    </lineage>
</organism>
<gene>
    <name evidence="1" type="ORF">FHL15_011232</name>
</gene>
<evidence type="ECO:0000313" key="2">
    <source>
        <dbReference type="Proteomes" id="UP000319160"/>
    </source>
</evidence>
<comment type="caution">
    <text evidence="1">The sequence shown here is derived from an EMBL/GenBank/DDBJ whole genome shotgun (WGS) entry which is preliminary data.</text>
</comment>
<name>A0A553HIS0_9PEZI</name>
<reference evidence="2" key="1">
    <citation type="submission" date="2019-06" db="EMBL/GenBank/DDBJ databases">
        <title>Draft genome sequence of the griseofulvin-producing fungus Xylaria cubensis strain G536.</title>
        <authorList>
            <person name="Mead M.E."/>
            <person name="Raja H.A."/>
            <person name="Steenwyk J.L."/>
            <person name="Knowles S.L."/>
            <person name="Oberlies N.H."/>
            <person name="Rokas A."/>
        </authorList>
    </citation>
    <scope>NUCLEOTIDE SEQUENCE [LARGE SCALE GENOMIC DNA]</scope>
    <source>
        <strain evidence="2">G536</strain>
    </source>
</reference>
<keyword evidence="2" id="KW-1185">Reference proteome</keyword>
<dbReference type="Proteomes" id="UP000319160">
    <property type="component" value="Unassembled WGS sequence"/>
</dbReference>
<accession>A0A553HIS0</accession>
<dbReference type="AlphaFoldDB" id="A0A553HIS0"/>
<sequence length="165" mass="17869">MAQPSFLSNLRLNITQSSVARPAISVSVTNTHSSIPVTILKWNSPLDSAALGLGLVHVIPAGTTQPVHIDSIKINRLMPPTTDSLVTLLPGESATNTIELRDPIVPKCVWDTGPVKVRMSGRWMAVWPELTKEEVLSDTQRLQSVGAGVGSLIGNWETDYVELSY</sequence>
<proteinExistence type="predicted"/>
<dbReference type="OrthoDB" id="4664297at2759"/>
<dbReference type="Gene3D" id="2.60.40.2970">
    <property type="match status" value="1"/>
</dbReference>
<dbReference type="EMBL" id="VFLP01000113">
    <property type="protein sequence ID" value="TRX87870.1"/>
    <property type="molecule type" value="Genomic_DNA"/>
</dbReference>
<protein>
    <submittedName>
        <fullName evidence="1">Uncharacterized protein</fullName>
    </submittedName>
</protein>
<evidence type="ECO:0000313" key="1">
    <source>
        <dbReference type="EMBL" id="TRX87870.1"/>
    </source>
</evidence>